<comment type="caution">
    <text evidence="2">The sequence shown here is derived from an EMBL/GenBank/DDBJ whole genome shotgun (WGS) entry which is preliminary data.</text>
</comment>
<gene>
    <name evidence="2" type="ORF">GKC30_02905</name>
</gene>
<dbReference type="Proteomes" id="UP000461162">
    <property type="component" value="Unassembled WGS sequence"/>
</dbReference>
<organism evidence="2 3">
    <name type="scientific">Pseudodesulfovibrio alkaliphilus</name>
    <dbReference type="NCBI Taxonomy" id="2661613"/>
    <lineage>
        <taxon>Bacteria</taxon>
        <taxon>Pseudomonadati</taxon>
        <taxon>Thermodesulfobacteriota</taxon>
        <taxon>Desulfovibrionia</taxon>
        <taxon>Desulfovibrionales</taxon>
        <taxon>Desulfovibrionaceae</taxon>
    </lineage>
</organism>
<dbReference type="AlphaFoldDB" id="A0A7K1KKL0"/>
<dbReference type="PANTHER" id="PTHR42941:SF1">
    <property type="entry name" value="SLL1037 PROTEIN"/>
    <property type="match status" value="1"/>
</dbReference>
<reference evidence="2 3" key="1">
    <citation type="submission" date="2019-11" db="EMBL/GenBank/DDBJ databases">
        <title>Pseudodesulfovibrio alkaliphilus, sp. nov., an alkaliphilic sulfate-reducing bacteria from mud volcano of Taman peninsula, Russia.</title>
        <authorList>
            <person name="Frolova A."/>
            <person name="Merkel A.Y."/>
            <person name="Slobodkin A.I."/>
        </authorList>
    </citation>
    <scope>NUCLEOTIDE SEQUENCE [LARGE SCALE GENOMIC DNA]</scope>
    <source>
        <strain evidence="2 3">F-1</strain>
    </source>
</reference>
<sequence length="338" mass="35754">MKRFSLVLASLAMLLALMPGCSSDPADDPHEAGKQPQRRYLAFGGGPTGGTFNFFANKMAGIISASHPRLEVSARGAGGSAENLRSLDADVIDLGIVYSGDAFLGRRGELPDDPARHENVRALSFLYGAPAQLVVRADSGITSASQMAGMAVAVGNPGSGAALCAERFFGHLGLWDSLDVHKVGYAQAAADFSNGIIDAFWVLVGYPNIAITEAAALVPLRLLDLHFEAVESGFYEAYPFYGEVVVPAGTYAGQDRDVTTFQDASLWCASAALDGQTVYDCLKAVYSPQGLGEMRAAHSAARDMGLERALDGVSVSLHPGAVRFWAEQGLDIPERLRP</sequence>
<protein>
    <submittedName>
        <fullName evidence="2">TAXI family TRAP transporter solute-binding subunit</fullName>
    </submittedName>
</protein>
<feature type="chain" id="PRO_5029723089" evidence="1">
    <location>
        <begin position="27"/>
        <end position="338"/>
    </location>
</feature>
<evidence type="ECO:0000313" key="2">
    <source>
        <dbReference type="EMBL" id="MUM76580.1"/>
    </source>
</evidence>
<dbReference type="Gene3D" id="3.40.190.10">
    <property type="entry name" value="Periplasmic binding protein-like II"/>
    <property type="match status" value="2"/>
</dbReference>
<dbReference type="PANTHER" id="PTHR42941">
    <property type="entry name" value="SLL1037 PROTEIN"/>
    <property type="match status" value="1"/>
</dbReference>
<keyword evidence="1" id="KW-0732">Signal</keyword>
<accession>A0A7K1KKL0</accession>
<dbReference type="NCBIfam" id="TIGR02122">
    <property type="entry name" value="TRAP_TAXI"/>
    <property type="match status" value="1"/>
</dbReference>
<dbReference type="InterPro" id="IPR011852">
    <property type="entry name" value="TRAP_TAXI"/>
</dbReference>
<dbReference type="RefSeq" id="WP_155932185.1">
    <property type="nucleotide sequence ID" value="NZ_WODC01000001.1"/>
</dbReference>
<keyword evidence="3" id="KW-1185">Reference proteome</keyword>
<evidence type="ECO:0000256" key="1">
    <source>
        <dbReference type="SAM" id="SignalP"/>
    </source>
</evidence>
<dbReference type="SUPFAM" id="SSF53850">
    <property type="entry name" value="Periplasmic binding protein-like II"/>
    <property type="match status" value="1"/>
</dbReference>
<dbReference type="Pfam" id="PF16868">
    <property type="entry name" value="NMT1_3"/>
    <property type="match status" value="1"/>
</dbReference>
<name>A0A7K1KKL0_9BACT</name>
<proteinExistence type="predicted"/>
<evidence type="ECO:0000313" key="3">
    <source>
        <dbReference type="Proteomes" id="UP000461162"/>
    </source>
</evidence>
<dbReference type="CDD" id="cd13520">
    <property type="entry name" value="PBP2_TAXI_TRAP"/>
    <property type="match status" value="1"/>
</dbReference>
<feature type="signal peptide" evidence="1">
    <location>
        <begin position="1"/>
        <end position="26"/>
    </location>
</feature>
<dbReference type="EMBL" id="WODC01000001">
    <property type="protein sequence ID" value="MUM76580.1"/>
    <property type="molecule type" value="Genomic_DNA"/>
</dbReference>